<protein>
    <submittedName>
        <fullName evidence="2">Uncharacterized protein</fullName>
    </submittedName>
</protein>
<dbReference type="InterPro" id="IPR038665">
    <property type="entry name" value="Voltage-dep_anion_channel_sf"/>
</dbReference>
<name>A0A939NR23_KLEPN</name>
<proteinExistence type="predicted"/>
<feature type="transmembrane region" description="Helical" evidence="1">
    <location>
        <begin position="58"/>
        <end position="77"/>
    </location>
</feature>
<dbReference type="AlphaFoldDB" id="A0A939NR23"/>
<accession>A0A939NR23</accession>
<evidence type="ECO:0000256" key="1">
    <source>
        <dbReference type="SAM" id="Phobius"/>
    </source>
</evidence>
<comment type="caution">
    <text evidence="2">The sequence shown here is derived from an EMBL/GenBank/DDBJ whole genome shotgun (WGS) entry which is preliminary data.</text>
</comment>
<sequence>MGRYGGPQQNLRRVRVAGEVFLATGLAVFLVLTGIQLLRLVLPSDYPCRMALRASKNFCAATISGFLLAMGLLPYSILLAKVLWIAAVAAQIFSSRVHSAAGLSISSIREISPVWLIPMVATLSGFRGRGFGFPGLSKMLLFSALLCWSAFMPLILWRIVFVRPVTRRRPCPASLLWFQRLRSSPSDCTVFMAV</sequence>
<keyword evidence="1" id="KW-0812">Transmembrane</keyword>
<feature type="transmembrane region" description="Helical" evidence="1">
    <location>
        <begin position="20"/>
        <end position="38"/>
    </location>
</feature>
<organism evidence="2 3">
    <name type="scientific">Klebsiella pneumoniae</name>
    <dbReference type="NCBI Taxonomy" id="573"/>
    <lineage>
        <taxon>Bacteria</taxon>
        <taxon>Pseudomonadati</taxon>
        <taxon>Pseudomonadota</taxon>
        <taxon>Gammaproteobacteria</taxon>
        <taxon>Enterobacterales</taxon>
        <taxon>Enterobacteriaceae</taxon>
        <taxon>Klebsiella/Raoultella group</taxon>
        <taxon>Klebsiella</taxon>
        <taxon>Klebsiella pneumoniae complex</taxon>
    </lineage>
</organism>
<reference evidence="2" key="1">
    <citation type="submission" date="2021-03" db="EMBL/GenBank/DDBJ databases">
        <title>Molecular epidemiology and mechanisms of colistin and carbapenem resistance in Enterobacteriaceae from clinical isolates, the environment and porcine samples in Pretoria, South Africa.</title>
        <authorList>
            <person name="Bogoshi D."/>
            <person name="Mbelle N.M."/>
            <person name="Naidoo V."/>
            <person name="Osei Sekyere J."/>
        </authorList>
    </citation>
    <scope>NUCLEOTIDE SEQUENCE</scope>
    <source>
        <strain evidence="2">C029</strain>
    </source>
</reference>
<dbReference type="EMBL" id="JAGETN010000017">
    <property type="protein sequence ID" value="MBO2025640.1"/>
    <property type="molecule type" value="Genomic_DNA"/>
</dbReference>
<dbReference type="Gene3D" id="1.50.10.150">
    <property type="entry name" value="Voltage-dependent anion channel"/>
    <property type="match status" value="1"/>
</dbReference>
<evidence type="ECO:0000313" key="2">
    <source>
        <dbReference type="EMBL" id="MBO2025640.1"/>
    </source>
</evidence>
<gene>
    <name evidence="2" type="ORF">J4733_12295</name>
</gene>
<evidence type="ECO:0000313" key="3">
    <source>
        <dbReference type="Proteomes" id="UP000664267"/>
    </source>
</evidence>
<dbReference type="Proteomes" id="UP000664267">
    <property type="component" value="Unassembled WGS sequence"/>
</dbReference>
<feature type="transmembrane region" description="Helical" evidence="1">
    <location>
        <begin position="139"/>
        <end position="160"/>
    </location>
</feature>
<keyword evidence="1" id="KW-1133">Transmembrane helix</keyword>
<keyword evidence="1" id="KW-0472">Membrane</keyword>